<dbReference type="InterPro" id="IPR044505">
    <property type="entry name" value="GlgX_Isoamylase_N_E_set"/>
</dbReference>
<feature type="region of interest" description="Disordered" evidence="4">
    <location>
        <begin position="491"/>
        <end position="519"/>
    </location>
</feature>
<dbReference type="InterPro" id="IPR004193">
    <property type="entry name" value="Glyco_hydro_13_N"/>
</dbReference>
<dbReference type="SUPFAM" id="SSF51011">
    <property type="entry name" value="Glycosyl hydrolase domain"/>
    <property type="match status" value="1"/>
</dbReference>
<dbReference type="AlphaFoldDB" id="A0A561QNL5"/>
<dbReference type="SMART" id="SM00642">
    <property type="entry name" value="Aamy"/>
    <property type="match status" value="1"/>
</dbReference>
<dbReference type="GO" id="GO:0005980">
    <property type="term" value="P:glycogen catabolic process"/>
    <property type="evidence" value="ECO:0007669"/>
    <property type="project" value="InterPro"/>
</dbReference>
<dbReference type="InterPro" id="IPR011837">
    <property type="entry name" value="Glycogen_debranch_GlgX"/>
</dbReference>
<reference evidence="6 7" key="1">
    <citation type="submission" date="2019-06" db="EMBL/GenBank/DDBJ databases">
        <title>Sorghum-associated microbial communities from plants grown in Nebraska, USA.</title>
        <authorList>
            <person name="Schachtman D."/>
        </authorList>
    </citation>
    <scope>NUCLEOTIDE SEQUENCE [LARGE SCALE GENOMIC DNA]</scope>
    <source>
        <strain evidence="6 7">1225</strain>
    </source>
</reference>
<sequence>MPCVRLGACHKYPSPRQNGEKVPGRADEGQAQNSAVRRVSGKGANMSSAANHKRGVILTEKFAEFSVWSQHAEQIDLCLFDHEGKKQIADYTMQHGDDGVHRIELPSIRPGQRYGFRAHGTYEPDRGLWFDPSKLLVDPYASELDRPFVYDPILSAPGIDTAHLVPKAIVTQDQPAAITAPLFAPGGFIYEVAVKPFTMLHPDVPEKIRGTIAALAHPAIIAHLKKIGVDAIELMPITAWIDERHLGPLGLTNGWGYNPIAFMALDPRLCPGGMKELRETVATLHEAGIGVILDLVFNHSGESDRFGATLSMRGLDNLAYYRHVPGEPGHLVNDTGTGNTLACDHPEVRRLIVETLRHFVRHAGIDGFRFDLAPIIGRTANGFEAHGETLTAMIEDDVLKDRLLIAEPWDIGPGGYQLGNFPEKFLEWNDRARDDIRRYWRGDQWTTGALATRLAGSSDIFELSGKTRSVNFLAAHDGFTLMDLVSNSHKHNEANGEENRDGHGENHSWNNGVEGHSDDPAIIENRRRDVEALLSTLFASRGAIMLTMGDEAGRSQGGNNNAYAQDNAITWLDWSKIDSSLVEHTAMLSALRKRFAAFSETGFFSGNGDVEWIAASGQPMQVGDWENPGNPVLGMLLKTLDRTSGKTVRLAILFNRGHEPVSFTLPGWDWKQLPSGDLWNQVLPPRSVRFCVEDVAP</sequence>
<dbReference type="CDD" id="cd11326">
    <property type="entry name" value="AmyAc_Glg_debranch"/>
    <property type="match status" value="1"/>
</dbReference>
<dbReference type="InterPro" id="IPR014756">
    <property type="entry name" value="Ig_E-set"/>
</dbReference>
<dbReference type="Gene3D" id="3.20.20.80">
    <property type="entry name" value="Glycosidases"/>
    <property type="match status" value="1"/>
</dbReference>
<evidence type="ECO:0000259" key="5">
    <source>
        <dbReference type="SMART" id="SM00642"/>
    </source>
</evidence>
<dbReference type="EMBL" id="VIWP01000005">
    <property type="protein sequence ID" value="TWF51968.1"/>
    <property type="molecule type" value="Genomic_DNA"/>
</dbReference>
<feature type="compositionally biased region" description="Basic and acidic residues" evidence="4">
    <location>
        <begin position="18"/>
        <end position="28"/>
    </location>
</feature>
<dbReference type="SUPFAM" id="SSF81296">
    <property type="entry name" value="E set domains"/>
    <property type="match status" value="1"/>
</dbReference>
<dbReference type="GO" id="GO:0004135">
    <property type="term" value="F:amylo-alpha-1,6-glucosidase activity"/>
    <property type="evidence" value="ECO:0007669"/>
    <property type="project" value="InterPro"/>
</dbReference>
<dbReference type="InterPro" id="IPR013780">
    <property type="entry name" value="Glyco_hydro_b"/>
</dbReference>
<organism evidence="6 7">
    <name type="scientific">Neorhizobium alkalisoli</name>
    <dbReference type="NCBI Taxonomy" id="528178"/>
    <lineage>
        <taxon>Bacteria</taxon>
        <taxon>Pseudomonadati</taxon>
        <taxon>Pseudomonadota</taxon>
        <taxon>Alphaproteobacteria</taxon>
        <taxon>Hyphomicrobiales</taxon>
        <taxon>Rhizobiaceae</taxon>
        <taxon>Rhizobium/Agrobacterium group</taxon>
        <taxon>Neorhizobium</taxon>
    </lineage>
</organism>
<evidence type="ECO:0000313" key="6">
    <source>
        <dbReference type="EMBL" id="TWF51968.1"/>
    </source>
</evidence>
<evidence type="ECO:0000313" key="7">
    <source>
        <dbReference type="Proteomes" id="UP000320653"/>
    </source>
</evidence>
<evidence type="ECO:0000256" key="2">
    <source>
        <dbReference type="ARBA" id="ARBA00022801"/>
    </source>
</evidence>
<dbReference type="CDD" id="cd02856">
    <property type="entry name" value="E_set_GDE_Isoamylase_N"/>
    <property type="match status" value="1"/>
</dbReference>
<feature type="compositionally biased region" description="Basic and acidic residues" evidence="4">
    <location>
        <begin position="491"/>
        <end position="506"/>
    </location>
</feature>
<evidence type="ECO:0000256" key="3">
    <source>
        <dbReference type="ARBA" id="ARBA00023295"/>
    </source>
</evidence>
<name>A0A561QNL5_9HYPH</name>
<keyword evidence="3" id="KW-0326">Glycosidase</keyword>
<proteinExistence type="inferred from homology"/>
<dbReference type="SUPFAM" id="SSF51445">
    <property type="entry name" value="(Trans)glycosidases"/>
    <property type="match status" value="1"/>
</dbReference>
<dbReference type="Gene3D" id="2.60.40.1180">
    <property type="entry name" value="Golgi alpha-mannosidase II"/>
    <property type="match status" value="1"/>
</dbReference>
<dbReference type="InterPro" id="IPR006047">
    <property type="entry name" value="GH13_cat_dom"/>
</dbReference>
<dbReference type="Proteomes" id="UP000320653">
    <property type="component" value="Unassembled WGS sequence"/>
</dbReference>
<dbReference type="Pfam" id="PF00128">
    <property type="entry name" value="Alpha-amylase"/>
    <property type="match status" value="1"/>
</dbReference>
<dbReference type="Pfam" id="PF02922">
    <property type="entry name" value="CBM_48"/>
    <property type="match status" value="1"/>
</dbReference>
<evidence type="ECO:0000256" key="4">
    <source>
        <dbReference type="SAM" id="MobiDB-lite"/>
    </source>
</evidence>
<protein>
    <submittedName>
        <fullName evidence="6">Glycogen operon protein</fullName>
    </submittedName>
</protein>
<keyword evidence="7" id="KW-1185">Reference proteome</keyword>
<evidence type="ECO:0000256" key="1">
    <source>
        <dbReference type="ARBA" id="ARBA00008061"/>
    </source>
</evidence>
<dbReference type="NCBIfam" id="TIGR02100">
    <property type="entry name" value="glgX_debranch"/>
    <property type="match status" value="1"/>
</dbReference>
<feature type="domain" description="Glycosyl hydrolase family 13 catalytic" evidence="5">
    <location>
        <begin position="210"/>
        <end position="592"/>
    </location>
</feature>
<dbReference type="PANTHER" id="PTHR43002">
    <property type="entry name" value="GLYCOGEN DEBRANCHING ENZYME"/>
    <property type="match status" value="1"/>
</dbReference>
<keyword evidence="2" id="KW-0378">Hydrolase</keyword>
<accession>A0A561QNL5</accession>
<dbReference type="Gene3D" id="2.60.40.10">
    <property type="entry name" value="Immunoglobulins"/>
    <property type="match status" value="1"/>
</dbReference>
<dbReference type="InterPro" id="IPR017853">
    <property type="entry name" value="GH"/>
</dbReference>
<feature type="region of interest" description="Disordered" evidence="4">
    <location>
        <begin position="14"/>
        <end position="34"/>
    </location>
</feature>
<gene>
    <name evidence="6" type="ORF">FHW37_10566</name>
</gene>
<dbReference type="InterPro" id="IPR013783">
    <property type="entry name" value="Ig-like_fold"/>
</dbReference>
<comment type="similarity">
    <text evidence="1">Belongs to the glycosyl hydrolase 13 family.</text>
</comment>
<comment type="caution">
    <text evidence="6">The sequence shown here is derived from an EMBL/GenBank/DDBJ whole genome shotgun (WGS) entry which is preliminary data.</text>
</comment>